<dbReference type="OrthoDB" id="310654at2759"/>
<evidence type="ECO:0000313" key="1">
    <source>
        <dbReference type="EMBL" id="CAG7826423.1"/>
    </source>
</evidence>
<name>A0A8J2PME5_9HEXA</name>
<comment type="caution">
    <text evidence="1">The sequence shown here is derived from an EMBL/GenBank/DDBJ whole genome shotgun (WGS) entry which is preliminary data.</text>
</comment>
<dbReference type="EMBL" id="CAJVCH010539723">
    <property type="protein sequence ID" value="CAG7826423.1"/>
    <property type="molecule type" value="Genomic_DNA"/>
</dbReference>
<reference evidence="1" key="1">
    <citation type="submission" date="2021-06" db="EMBL/GenBank/DDBJ databases">
        <authorList>
            <person name="Hodson N. C."/>
            <person name="Mongue J. A."/>
            <person name="Jaron S. K."/>
        </authorList>
    </citation>
    <scope>NUCLEOTIDE SEQUENCE</scope>
</reference>
<sequence>MDLHKNPIRSNHVCLNILKNSEEGPELLTDDEIISLVDANLIQARNLEKELQDFERGVKIRYAIISNRYNMSFVAWCYFPK</sequence>
<gene>
    <name evidence="1" type="ORF">AFUS01_LOCUS36476</name>
</gene>
<organism evidence="1 2">
    <name type="scientific">Allacma fusca</name>
    <dbReference type="NCBI Taxonomy" id="39272"/>
    <lineage>
        <taxon>Eukaryota</taxon>
        <taxon>Metazoa</taxon>
        <taxon>Ecdysozoa</taxon>
        <taxon>Arthropoda</taxon>
        <taxon>Hexapoda</taxon>
        <taxon>Collembola</taxon>
        <taxon>Symphypleona</taxon>
        <taxon>Sminthuridae</taxon>
        <taxon>Allacma</taxon>
    </lineage>
</organism>
<accession>A0A8J2PME5</accession>
<keyword evidence="2" id="KW-1185">Reference proteome</keyword>
<dbReference type="AlphaFoldDB" id="A0A8J2PME5"/>
<dbReference type="Proteomes" id="UP000708208">
    <property type="component" value="Unassembled WGS sequence"/>
</dbReference>
<proteinExistence type="predicted"/>
<evidence type="ECO:0000313" key="2">
    <source>
        <dbReference type="Proteomes" id="UP000708208"/>
    </source>
</evidence>
<protein>
    <submittedName>
        <fullName evidence="1">Uncharacterized protein</fullName>
    </submittedName>
</protein>